<proteinExistence type="predicted"/>
<keyword evidence="2" id="KW-1185">Reference proteome</keyword>
<name>A0A6N7Z2Y9_9PSEU</name>
<dbReference type="RefSeq" id="WP_154756712.1">
    <property type="nucleotide sequence ID" value="NZ_WMBA01000012.1"/>
</dbReference>
<dbReference type="EMBL" id="WMBA01000012">
    <property type="protein sequence ID" value="MTD54501.1"/>
    <property type="molecule type" value="Genomic_DNA"/>
</dbReference>
<evidence type="ECO:0000313" key="1">
    <source>
        <dbReference type="EMBL" id="MTD54501.1"/>
    </source>
</evidence>
<gene>
    <name evidence="1" type="ORF">GKO32_11010</name>
</gene>
<evidence type="ECO:0000313" key="2">
    <source>
        <dbReference type="Proteomes" id="UP000440096"/>
    </source>
</evidence>
<dbReference type="Proteomes" id="UP000440096">
    <property type="component" value="Unassembled WGS sequence"/>
</dbReference>
<dbReference type="OrthoDB" id="3625434at2"/>
<sequence>MSRTDEEILLLGRLRPGAAREAHRTVHLFVLPPQGASCVTTLCGLCLRCADLQLLAEPAGMPCEGCLVGAPGPPPPHRDD</sequence>
<protein>
    <submittedName>
        <fullName evidence="1">Uncharacterized protein</fullName>
    </submittedName>
</protein>
<organism evidence="1 2">
    <name type="scientific">Amycolatopsis pithecellobii</name>
    <dbReference type="NCBI Taxonomy" id="664692"/>
    <lineage>
        <taxon>Bacteria</taxon>
        <taxon>Bacillati</taxon>
        <taxon>Actinomycetota</taxon>
        <taxon>Actinomycetes</taxon>
        <taxon>Pseudonocardiales</taxon>
        <taxon>Pseudonocardiaceae</taxon>
        <taxon>Amycolatopsis</taxon>
    </lineage>
</organism>
<comment type="caution">
    <text evidence="1">The sequence shown here is derived from an EMBL/GenBank/DDBJ whole genome shotgun (WGS) entry which is preliminary data.</text>
</comment>
<dbReference type="AlphaFoldDB" id="A0A6N7Z2Y9"/>
<accession>A0A6N7Z2Y9</accession>
<reference evidence="1 2" key="1">
    <citation type="submission" date="2019-11" db="EMBL/GenBank/DDBJ databases">
        <title>Draft genome of Amycolatopsis RM579.</title>
        <authorList>
            <person name="Duangmal K."/>
            <person name="Mingma R."/>
        </authorList>
    </citation>
    <scope>NUCLEOTIDE SEQUENCE [LARGE SCALE GENOMIC DNA]</scope>
    <source>
        <strain evidence="1 2">RM579</strain>
    </source>
</reference>